<dbReference type="EMBL" id="JACAZI010000012">
    <property type="protein sequence ID" value="KAF7347831.1"/>
    <property type="molecule type" value="Genomic_DNA"/>
</dbReference>
<evidence type="ECO:0000259" key="4">
    <source>
        <dbReference type="PROSITE" id="PS51192"/>
    </source>
</evidence>
<dbReference type="PROSITE" id="PS51194">
    <property type="entry name" value="HELICASE_CTER"/>
    <property type="match status" value="1"/>
</dbReference>
<evidence type="ECO:0000256" key="3">
    <source>
        <dbReference type="SAM" id="MobiDB-lite"/>
    </source>
</evidence>
<dbReference type="OrthoDB" id="28053at2759"/>
<organism evidence="6 7">
    <name type="scientific">Mycena venus</name>
    <dbReference type="NCBI Taxonomy" id="2733690"/>
    <lineage>
        <taxon>Eukaryota</taxon>
        <taxon>Fungi</taxon>
        <taxon>Dikarya</taxon>
        <taxon>Basidiomycota</taxon>
        <taxon>Agaricomycotina</taxon>
        <taxon>Agaricomycetes</taxon>
        <taxon>Agaricomycetidae</taxon>
        <taxon>Agaricales</taxon>
        <taxon>Marasmiineae</taxon>
        <taxon>Mycenaceae</taxon>
        <taxon>Mycena</taxon>
    </lineage>
</organism>
<dbReference type="InterPro" id="IPR027417">
    <property type="entry name" value="P-loop_NTPase"/>
</dbReference>
<feature type="domain" description="Helicase C-terminal" evidence="5">
    <location>
        <begin position="550"/>
        <end position="725"/>
    </location>
</feature>
<dbReference type="Pfam" id="PF00270">
    <property type="entry name" value="DEAD"/>
    <property type="match status" value="1"/>
</dbReference>
<dbReference type="SUPFAM" id="SSF52540">
    <property type="entry name" value="P-loop containing nucleoside triphosphate hydrolases"/>
    <property type="match status" value="1"/>
</dbReference>
<dbReference type="InterPro" id="IPR001650">
    <property type="entry name" value="Helicase_C-like"/>
</dbReference>
<dbReference type="PROSITE" id="PS51192">
    <property type="entry name" value="HELICASE_ATP_BIND_1"/>
    <property type="match status" value="1"/>
</dbReference>
<reference evidence="6" key="1">
    <citation type="submission" date="2020-05" db="EMBL/GenBank/DDBJ databases">
        <title>Mycena genomes resolve the evolution of fungal bioluminescence.</title>
        <authorList>
            <person name="Tsai I.J."/>
        </authorList>
    </citation>
    <scope>NUCLEOTIDE SEQUENCE</scope>
    <source>
        <strain evidence="6">CCC161011</strain>
    </source>
</reference>
<dbReference type="PANTHER" id="PTHR18934:SF203">
    <property type="entry name" value="ATP-DEPENDENT RNA HELICASE A"/>
    <property type="match status" value="1"/>
</dbReference>
<keyword evidence="7" id="KW-1185">Reference proteome</keyword>
<evidence type="ECO:0008006" key="8">
    <source>
        <dbReference type="Google" id="ProtNLM"/>
    </source>
</evidence>
<dbReference type="Gene3D" id="3.40.50.300">
    <property type="entry name" value="P-loop containing nucleotide triphosphate hydrolases"/>
    <property type="match status" value="2"/>
</dbReference>
<feature type="compositionally biased region" description="Polar residues" evidence="3">
    <location>
        <begin position="38"/>
        <end position="47"/>
    </location>
</feature>
<evidence type="ECO:0000256" key="1">
    <source>
        <dbReference type="ARBA" id="ARBA00022741"/>
    </source>
</evidence>
<proteinExistence type="predicted"/>
<name>A0A8H7CTU8_9AGAR</name>
<feature type="domain" description="Helicase ATP-binding" evidence="4">
    <location>
        <begin position="322"/>
        <end position="503"/>
    </location>
</feature>
<dbReference type="SMART" id="SM00487">
    <property type="entry name" value="DEXDc"/>
    <property type="match status" value="1"/>
</dbReference>
<feature type="region of interest" description="Disordered" evidence="3">
    <location>
        <begin position="252"/>
        <end position="276"/>
    </location>
</feature>
<evidence type="ECO:0000313" key="7">
    <source>
        <dbReference type="Proteomes" id="UP000620124"/>
    </source>
</evidence>
<keyword evidence="2" id="KW-0067">ATP-binding</keyword>
<evidence type="ECO:0000256" key="2">
    <source>
        <dbReference type="ARBA" id="ARBA00022840"/>
    </source>
</evidence>
<dbReference type="InterPro" id="IPR011545">
    <property type="entry name" value="DEAD/DEAH_box_helicase_dom"/>
</dbReference>
<keyword evidence="1" id="KW-0547">Nucleotide-binding</keyword>
<dbReference type="InterPro" id="IPR014001">
    <property type="entry name" value="Helicase_ATP-bd"/>
</dbReference>
<dbReference type="AlphaFoldDB" id="A0A8H7CTU8"/>
<feature type="region of interest" description="Disordered" evidence="3">
    <location>
        <begin position="1"/>
        <end position="58"/>
    </location>
</feature>
<dbReference type="Proteomes" id="UP000620124">
    <property type="component" value="Unassembled WGS sequence"/>
</dbReference>
<sequence>MPSSSRSHRPPPRPSRPSRSKRGPQLPVHPGPMHDEQQILQEHSSPMTPLLAKHADNPKSSVNNLAAQILGGVPKTTVALETTPPITGMGDDPEKSKSSYLAALSAAHQLNRLGILDNPPKPKPSAAANSITLSDKSEATYEQARSFMDYYCRRFGFGKPEITFVESKGGWEALMDVGGRRIGLGKAKTKKQAQNTCYLDVTAYLESCDPELWQAYLEASKSGAVLGMAPKIFFEMSDQLDDEIRDLCLPAMSLPPSAATDGPPPNAPKGPRAHRAPNPALLAEKSAKLQEQRKAYLSDPSLEKMRATRGSLPVYTRAEDVLSQIRENDVTICMAATGSGKTTQIPQLILDSYIERGEGATCNIVCTQPRRLAALSVADRVAKERGETLGKSVGYQVRFEAKLPEEHGAITFCTTGVFLKRLQSSLSGDIRFGDRSLDDVTHVVVDEVHERDVDTDLLLVVLKQLMEDRKKRKLPLKIVLMSATIDPTLFQHYFPDDRGQPAKVVEIPGRPASWIMREQNVTKYVERETSAVFSNQEEDLELPPQLVAATVAHVLNLTDSGHVLVFLPGWDDITAVQKTLLGPRGPLGINFGDTSAYSIHLLHSTIPLAEQQVIFEPPKPGVRRIILSTNIAETSVTIPDVVYVVDTAKIKEQRYDPQRHMSSLVSAWVGSSNLNQRAGRAGRHRSGEYYGLLGKAHAAALHPYQTVEMKRVDLSNVVMHVKALNFPGLPSPSPPSCQTRDAFMSPMHLKVEAAKAKLSWTNQHFRSDALAQLSAYNAWWQMQSRGEYITANRFLSDNFLSKPTLLMVQKIKGHLLQSLFRAGVIDVSAGGRAMGGPPTGPRTISVPPALNVNGDSQPLLAALIAIASQPKFAIRSGERSFRTSQDKDEKQLYAFMEKRQNATVSTTPQTNLVTTTRLDPLTYMLFGAYKLQVTERGLDCDGWLPIIGNLDALDDIQRLKTLMESSMLRVFEGITFSRRQSRAANMPILPREEEPEDEADDEDVKGSFAVAGGGADGFAVEAVLPACDAIWSLGLLHAWEFVSACYAESGFSFAILDYGSNI</sequence>
<accession>A0A8H7CTU8</accession>
<dbReference type="SMART" id="SM00490">
    <property type="entry name" value="HELICc"/>
    <property type="match status" value="1"/>
</dbReference>
<dbReference type="FunFam" id="3.40.50.300:FF:001627">
    <property type="entry name" value="Nuclear DNA helicase II"/>
    <property type="match status" value="1"/>
</dbReference>
<dbReference type="PANTHER" id="PTHR18934">
    <property type="entry name" value="ATP-DEPENDENT RNA HELICASE"/>
    <property type="match status" value="1"/>
</dbReference>
<gene>
    <name evidence="6" type="ORF">MVEN_01540600</name>
</gene>
<comment type="caution">
    <text evidence="6">The sequence shown here is derived from an EMBL/GenBank/DDBJ whole genome shotgun (WGS) entry which is preliminary data.</text>
</comment>
<dbReference type="CDD" id="cd18791">
    <property type="entry name" value="SF2_C_RHA"/>
    <property type="match status" value="1"/>
</dbReference>
<dbReference type="Pfam" id="PF00271">
    <property type="entry name" value="Helicase_C"/>
    <property type="match status" value="1"/>
</dbReference>
<evidence type="ECO:0000313" key="6">
    <source>
        <dbReference type="EMBL" id="KAF7347831.1"/>
    </source>
</evidence>
<feature type="compositionally biased region" description="Basic residues" evidence="3">
    <location>
        <begin position="1"/>
        <end position="22"/>
    </location>
</feature>
<dbReference type="GO" id="GO:0003723">
    <property type="term" value="F:RNA binding"/>
    <property type="evidence" value="ECO:0007669"/>
    <property type="project" value="TreeGrafter"/>
</dbReference>
<dbReference type="GO" id="GO:0004386">
    <property type="term" value="F:helicase activity"/>
    <property type="evidence" value="ECO:0007669"/>
    <property type="project" value="TreeGrafter"/>
</dbReference>
<evidence type="ECO:0000259" key="5">
    <source>
        <dbReference type="PROSITE" id="PS51194"/>
    </source>
</evidence>
<protein>
    <recommendedName>
        <fullName evidence="8">P-loop containing nucleoside triphosphate hydrolase protein</fullName>
    </recommendedName>
</protein>
<dbReference type="CDD" id="cd17917">
    <property type="entry name" value="DEXHc_RHA-like"/>
    <property type="match status" value="1"/>
</dbReference>
<dbReference type="CDD" id="cd00048">
    <property type="entry name" value="DSRM_SF"/>
    <property type="match status" value="1"/>
</dbReference>
<dbReference type="GO" id="GO:0005524">
    <property type="term" value="F:ATP binding"/>
    <property type="evidence" value="ECO:0007669"/>
    <property type="project" value="UniProtKB-KW"/>
</dbReference>